<evidence type="ECO:0000313" key="8">
    <source>
        <dbReference type="Proteomes" id="UP000694427"/>
    </source>
</evidence>
<dbReference type="SUPFAM" id="SSF49562">
    <property type="entry name" value="C2 domain (Calcium/lipid-binding domain, CaLB)"/>
    <property type="match status" value="2"/>
</dbReference>
<evidence type="ECO:0000256" key="4">
    <source>
        <dbReference type="ARBA" id="ARBA00022837"/>
    </source>
</evidence>
<dbReference type="InterPro" id="IPR010734">
    <property type="entry name" value="Copine_C"/>
</dbReference>
<dbReference type="CDD" id="cd01459">
    <property type="entry name" value="vWA_copine_like"/>
    <property type="match status" value="1"/>
</dbReference>
<dbReference type="Proteomes" id="UP000694427">
    <property type="component" value="Unplaced"/>
</dbReference>
<sequence>MASVCEFDPITGDIPATKVEITVSCRNLLDRDTFSKSDPCKTEVIDNTLNPDFVRKYILDYFFEEKQNLLGSPGSRLEKPLGGIPGKNCGTIILTAEELGNCRDCATMQFCANKLDKKDFFGRSDPFMVFYRSNEDGTFTICHKTEVVKNTLNPVWQPFTIPVRALCNGDYDRSIKVEVYDWDRDGSHDFIGEFTTSYRELSRGQSQFNVYEVSSLNFHLIFLPSPLSLSLSSTQIHFTVAIDFTASNGNPSQSTSLHYMNPYQMNAYAMALKAVGEIIQDYDSDKMFPALGFGAKLPPDGRVSHEFPLNGNVDNPYCNGMEGILEAYHESLKTVQLYGPTNFAPIINHVARYAAAVQDGSQYFVLLIITDGVISDMAQTKEAIVNAAKLPMSIIIVGVGQAEFDAMVELDGDDVRISSRGKLAERDIVQFVPFRDYMDRTGNHVLSMARLAKDVLAEIPDQLILYMKSRGIKPNQTPPDYSPPGLSPTPTV</sequence>
<dbReference type="CDD" id="cd04048">
    <property type="entry name" value="C2A_Copine"/>
    <property type="match status" value="1"/>
</dbReference>
<dbReference type="InterPro" id="IPR035892">
    <property type="entry name" value="C2_domain_sf"/>
</dbReference>
<dbReference type="InterPro" id="IPR045052">
    <property type="entry name" value="Copine"/>
</dbReference>
<keyword evidence="3" id="KW-0677">Repeat</keyword>
<keyword evidence="8" id="KW-1185">Reference proteome</keyword>
<dbReference type="Pfam" id="PF07002">
    <property type="entry name" value="Copine"/>
    <property type="match status" value="1"/>
</dbReference>
<dbReference type="InterPro" id="IPR000008">
    <property type="entry name" value="C2_dom"/>
</dbReference>
<dbReference type="CDD" id="cd04047">
    <property type="entry name" value="C2B_Copine"/>
    <property type="match status" value="1"/>
</dbReference>
<name>A0A8C1Q3T8_CYPCA</name>
<dbReference type="Ensembl" id="ENSCCRT00010126918.1">
    <property type="protein sequence ID" value="ENSCCRP00010114144.1"/>
    <property type="gene ID" value="ENSCCRG00010050157.1"/>
</dbReference>
<dbReference type="PANTHER" id="PTHR10857:SF51">
    <property type="entry name" value="COPINE-5"/>
    <property type="match status" value="1"/>
</dbReference>
<dbReference type="Gene3D" id="2.60.40.150">
    <property type="entry name" value="C2 domain"/>
    <property type="match status" value="1"/>
</dbReference>
<proteinExistence type="inferred from homology"/>
<evidence type="ECO:0000256" key="2">
    <source>
        <dbReference type="ARBA" id="ARBA00022723"/>
    </source>
</evidence>
<evidence type="ECO:0000259" key="5">
    <source>
        <dbReference type="PROSITE" id="PS50004"/>
    </source>
</evidence>
<dbReference type="Pfam" id="PF00168">
    <property type="entry name" value="C2"/>
    <property type="match status" value="1"/>
</dbReference>
<evidence type="ECO:0000259" key="6">
    <source>
        <dbReference type="PROSITE" id="PS50234"/>
    </source>
</evidence>
<dbReference type="GO" id="GO:0071277">
    <property type="term" value="P:cellular response to calcium ion"/>
    <property type="evidence" value="ECO:0007669"/>
    <property type="project" value="TreeGrafter"/>
</dbReference>
<evidence type="ECO:0000313" key="7">
    <source>
        <dbReference type="Ensembl" id="ENSCCRP00010114144.1"/>
    </source>
</evidence>
<dbReference type="GO" id="GO:0005544">
    <property type="term" value="F:calcium-dependent phospholipid binding"/>
    <property type="evidence" value="ECO:0007669"/>
    <property type="project" value="InterPro"/>
</dbReference>
<dbReference type="FunFam" id="2.60.40.150:FF:000013">
    <property type="entry name" value="copine-9 isoform X1"/>
    <property type="match status" value="1"/>
</dbReference>
<dbReference type="PROSITE" id="PS50234">
    <property type="entry name" value="VWFA"/>
    <property type="match status" value="1"/>
</dbReference>
<reference evidence="7" key="1">
    <citation type="submission" date="2025-05" db="UniProtKB">
        <authorList>
            <consortium name="Ensembl"/>
        </authorList>
    </citation>
    <scope>IDENTIFICATION</scope>
</reference>
<accession>A0A8C1Q3T8</accession>
<dbReference type="PANTHER" id="PTHR10857">
    <property type="entry name" value="COPINE"/>
    <property type="match status" value="1"/>
</dbReference>
<protein>
    <submittedName>
        <fullName evidence="7">Copine Va</fullName>
    </submittedName>
</protein>
<dbReference type="Proteomes" id="UP000694700">
    <property type="component" value="Unplaced"/>
</dbReference>
<evidence type="ECO:0000256" key="3">
    <source>
        <dbReference type="ARBA" id="ARBA00022737"/>
    </source>
</evidence>
<feature type="domain" description="C2" evidence="5">
    <location>
        <begin position="73"/>
        <end position="211"/>
    </location>
</feature>
<dbReference type="Ensembl" id="ENSCCRT00015022445.1">
    <property type="protein sequence ID" value="ENSCCRP00015021652.1"/>
    <property type="gene ID" value="ENSCCRG00015009264.1"/>
</dbReference>
<dbReference type="InterPro" id="IPR037768">
    <property type="entry name" value="C2B_Copine"/>
</dbReference>
<dbReference type="InterPro" id="IPR036465">
    <property type="entry name" value="vWFA_dom_sf"/>
</dbReference>
<dbReference type="AlphaFoldDB" id="A0A8C1Q3T8"/>
<dbReference type="PROSITE" id="PS50004">
    <property type="entry name" value="C2"/>
    <property type="match status" value="1"/>
</dbReference>
<dbReference type="InterPro" id="IPR002035">
    <property type="entry name" value="VWF_A"/>
</dbReference>
<keyword evidence="4" id="KW-0106">Calcium</keyword>
<dbReference type="SUPFAM" id="SSF53300">
    <property type="entry name" value="vWA-like"/>
    <property type="match status" value="1"/>
</dbReference>
<dbReference type="SMART" id="SM00327">
    <property type="entry name" value="VWA"/>
    <property type="match status" value="1"/>
</dbReference>
<keyword evidence="2" id="KW-0479">Metal-binding</keyword>
<comment type="similarity">
    <text evidence="1">Belongs to the copine family.</text>
</comment>
<evidence type="ECO:0000256" key="1">
    <source>
        <dbReference type="ARBA" id="ARBA00009048"/>
    </source>
</evidence>
<dbReference type="SMART" id="SM00239">
    <property type="entry name" value="C2"/>
    <property type="match status" value="1"/>
</dbReference>
<feature type="domain" description="VWFA" evidence="6">
    <location>
        <begin position="237"/>
        <end position="463"/>
    </location>
</feature>
<dbReference type="GO" id="GO:0005886">
    <property type="term" value="C:plasma membrane"/>
    <property type="evidence" value="ECO:0007669"/>
    <property type="project" value="TreeGrafter"/>
</dbReference>
<organism evidence="7 8">
    <name type="scientific">Cyprinus carpio</name>
    <name type="common">Common carp</name>
    <dbReference type="NCBI Taxonomy" id="7962"/>
    <lineage>
        <taxon>Eukaryota</taxon>
        <taxon>Metazoa</taxon>
        <taxon>Chordata</taxon>
        <taxon>Craniata</taxon>
        <taxon>Vertebrata</taxon>
        <taxon>Euteleostomi</taxon>
        <taxon>Actinopterygii</taxon>
        <taxon>Neopterygii</taxon>
        <taxon>Teleostei</taxon>
        <taxon>Ostariophysi</taxon>
        <taxon>Cypriniformes</taxon>
        <taxon>Cyprinidae</taxon>
        <taxon>Cyprininae</taxon>
        <taxon>Cyprinus</taxon>
    </lineage>
</organism>
<dbReference type="GO" id="GO:0046872">
    <property type="term" value="F:metal ion binding"/>
    <property type="evidence" value="ECO:0007669"/>
    <property type="project" value="UniProtKB-KW"/>
</dbReference>